<dbReference type="Proteomes" id="UP000594975">
    <property type="component" value="Chromosome"/>
</dbReference>
<comment type="similarity">
    <text evidence="1">Belongs to the OsmC/Ohr family.</text>
</comment>
<dbReference type="GO" id="GO:0006979">
    <property type="term" value="P:response to oxidative stress"/>
    <property type="evidence" value="ECO:0007669"/>
    <property type="project" value="InterPro"/>
</dbReference>
<sequence length="146" mass="15653">MSQPQSSDPVLYRTRVTNRGGIQGTVTADDGLSLRTGPPERTSSGANPEQLLGMAWSTCLAATLEAVLSDQGLDPAQHRPEVCVEVELHRNPDGSYRFEPTAVVAIPGLPNQEVRELTARAHQRCPVSRLLTAQDAVRVPAVESGT</sequence>
<organism evidence="5 9">
    <name type="scientific">Rothia kristinae</name>
    <dbReference type="NCBI Taxonomy" id="37923"/>
    <lineage>
        <taxon>Bacteria</taxon>
        <taxon>Bacillati</taxon>
        <taxon>Actinomycetota</taxon>
        <taxon>Actinomycetes</taxon>
        <taxon>Micrococcales</taxon>
        <taxon>Micrococcaceae</taxon>
        <taxon>Rothia</taxon>
    </lineage>
</organism>
<dbReference type="PANTHER" id="PTHR33797:SF2">
    <property type="entry name" value="ORGANIC HYDROPEROXIDE RESISTANCE PROTEIN-LIKE"/>
    <property type="match status" value="1"/>
</dbReference>
<dbReference type="GeneID" id="61263668"/>
<accession>A0A199PB42</accession>
<reference evidence="7" key="2">
    <citation type="submission" date="2016-04" db="EMBL/GenBank/DDBJ databases">
        <authorList>
            <person name="Waterworth S."/>
            <person name="Matcher G."/>
        </authorList>
    </citation>
    <scope>NUCLEOTIDE SEQUENCE [LARGE SCALE GENOMIC DNA]</scope>
    <source>
        <strain evidence="7">RuSp02-3</strain>
    </source>
</reference>
<reference evidence="3" key="3">
    <citation type="submission" date="2016-04" db="EMBL/GenBank/DDBJ databases">
        <authorList>
            <person name="Evans L.H."/>
            <person name="Alamgir A."/>
            <person name="Owens N."/>
            <person name="Weber N.D."/>
            <person name="Virtaneva K."/>
            <person name="Barbian K."/>
            <person name="Babar A."/>
            <person name="Rosenke K."/>
        </authorList>
    </citation>
    <scope>NUCLEOTIDE SEQUENCE [LARGE SCALE GENOMIC DNA]</scope>
    <source>
        <strain evidence="3">RUTW2-3</strain>
    </source>
</reference>
<gene>
    <name evidence="4" type="ORF">A5N15_08190</name>
    <name evidence="3" type="ORF">AN277_0206785</name>
    <name evidence="5" type="ORF">BK826_08740</name>
    <name evidence="6" type="ORF">I6G21_09700</name>
</gene>
<dbReference type="InterPro" id="IPR036102">
    <property type="entry name" value="OsmC/Ohrsf"/>
</dbReference>
<dbReference type="InterPro" id="IPR003718">
    <property type="entry name" value="OsmC/Ohr_fam"/>
</dbReference>
<reference evidence="6 10" key="5">
    <citation type="submission" date="2020-12" db="EMBL/GenBank/DDBJ databases">
        <title>FDA dAtabase for Regulatory Grade micrObial Sequences (FDA-ARGOS): Supporting development and validation of Infectious Disease Dx tests.</title>
        <authorList>
            <person name="Sproer C."/>
            <person name="Gronow S."/>
            <person name="Severitt S."/>
            <person name="Schroder I."/>
            <person name="Tallon L."/>
            <person name="Sadzewicz L."/>
            <person name="Zhao X."/>
            <person name="Boylan J."/>
            <person name="Ott S."/>
            <person name="Bowen H."/>
            <person name="Vavikolanu K."/>
            <person name="Mehta A."/>
            <person name="Aluvathingal J."/>
            <person name="Nadendla S."/>
            <person name="Lowell S."/>
            <person name="Myers T."/>
            <person name="Yan Y."/>
            <person name="Sichtig H."/>
        </authorList>
    </citation>
    <scope>NUCLEOTIDE SEQUENCE [LARGE SCALE GENOMIC DNA]</scope>
    <source>
        <strain evidence="6 10">FDAARGOS_864</strain>
    </source>
</reference>
<dbReference type="OrthoDB" id="9797508at2"/>
<name>A0A199PB42_9MICC</name>
<evidence type="ECO:0000313" key="6">
    <source>
        <dbReference type="EMBL" id="QPT53513.1"/>
    </source>
</evidence>
<dbReference type="EMBL" id="CP065738">
    <property type="protein sequence ID" value="QPT53513.1"/>
    <property type="molecule type" value="Genomic_DNA"/>
</dbReference>
<dbReference type="KEGG" id="rkr:I6G21_09700"/>
<evidence type="ECO:0000313" key="8">
    <source>
        <dbReference type="Proteomes" id="UP000092021"/>
    </source>
</evidence>
<dbReference type="PANTHER" id="PTHR33797">
    <property type="entry name" value="ORGANIC HYDROPEROXIDE RESISTANCE PROTEIN-LIKE"/>
    <property type="match status" value="1"/>
</dbReference>
<dbReference type="EMBL" id="MODZ01000011">
    <property type="protein sequence ID" value="OIJ35148.1"/>
    <property type="molecule type" value="Genomic_DNA"/>
</dbReference>
<feature type="region of interest" description="Disordered" evidence="2">
    <location>
        <begin position="1"/>
        <end position="49"/>
    </location>
</feature>
<dbReference type="Proteomes" id="UP000053171">
    <property type="component" value="Unassembled WGS sequence"/>
</dbReference>
<protein>
    <submittedName>
        <fullName evidence="6">OsmC family protein</fullName>
    </submittedName>
</protein>
<evidence type="ECO:0000313" key="9">
    <source>
        <dbReference type="Proteomes" id="UP000179540"/>
    </source>
</evidence>
<keyword evidence="7" id="KW-1185">Reference proteome</keyword>
<evidence type="ECO:0000313" key="4">
    <source>
        <dbReference type="EMBL" id="OAX58230.1"/>
    </source>
</evidence>
<dbReference type="InterPro" id="IPR015946">
    <property type="entry name" value="KH_dom-like_a/b"/>
</dbReference>
<dbReference type="InterPro" id="IPR019953">
    <property type="entry name" value="OHR"/>
</dbReference>
<dbReference type="Proteomes" id="UP000179540">
    <property type="component" value="Unassembled WGS sequence"/>
</dbReference>
<dbReference type="Pfam" id="PF02566">
    <property type="entry name" value="OsmC"/>
    <property type="match status" value="1"/>
</dbReference>
<evidence type="ECO:0000313" key="5">
    <source>
        <dbReference type="EMBL" id="OIJ35148.1"/>
    </source>
</evidence>
<proteinExistence type="inferred from homology"/>
<reference evidence="4 8" key="1">
    <citation type="submission" date="2016-04" db="EMBL/GenBank/DDBJ databases">
        <title>Identification of putative biosynthetic pathways for the production of bioactive secondary metabolites by the marine actinomycete Kocuria kristinae RUTW2-3.</title>
        <authorList>
            <person name="Waterworth S.C."/>
            <person name="Walmsley T.A."/>
            <person name="Matongo T."/>
            <person name="Davies-Coleman M.T."/>
            <person name="Dorrington R.A."/>
        </authorList>
    </citation>
    <scope>NUCLEOTIDE SEQUENCE [LARGE SCALE GENOMIC DNA]</scope>
    <source>
        <strain evidence="7">RuSp02-3</strain>
        <strain evidence="3">RUTW2-3</strain>
        <strain evidence="4 8">RUTW4-5</strain>
    </source>
</reference>
<dbReference type="SUPFAM" id="SSF82784">
    <property type="entry name" value="OsmC-like"/>
    <property type="match status" value="1"/>
</dbReference>
<evidence type="ECO:0000256" key="2">
    <source>
        <dbReference type="SAM" id="MobiDB-lite"/>
    </source>
</evidence>
<dbReference type="RefSeq" id="WP_058730952.1">
    <property type="nucleotide sequence ID" value="NZ_CP065738.1"/>
</dbReference>
<evidence type="ECO:0000313" key="10">
    <source>
        <dbReference type="Proteomes" id="UP000594975"/>
    </source>
</evidence>
<dbReference type="EMBL" id="LJBJ02000012">
    <property type="protein sequence ID" value="OAX51756.1"/>
    <property type="molecule type" value="Genomic_DNA"/>
</dbReference>
<evidence type="ECO:0000256" key="1">
    <source>
        <dbReference type="ARBA" id="ARBA00007378"/>
    </source>
</evidence>
<dbReference type="EMBL" id="LWGZ01000725">
    <property type="protein sequence ID" value="OAX58230.1"/>
    <property type="molecule type" value="Genomic_DNA"/>
</dbReference>
<dbReference type="Gene3D" id="3.30.300.20">
    <property type="match status" value="1"/>
</dbReference>
<reference evidence="5 9" key="4">
    <citation type="submission" date="2016-10" db="EMBL/GenBank/DDBJ databases">
        <title>Draft genome sequence of strain LCT isolated from the Shenzhou X spacecraft of China.</title>
        <authorList>
            <person name="Huang B."/>
        </authorList>
    </citation>
    <scope>NUCLEOTIDE SEQUENCE [LARGE SCALE GENOMIC DNA]</scope>
    <source>
        <strain evidence="5 9">LCT-H5</strain>
    </source>
</reference>
<evidence type="ECO:0000313" key="7">
    <source>
        <dbReference type="Proteomes" id="UP000053171"/>
    </source>
</evidence>
<dbReference type="Proteomes" id="UP000092021">
    <property type="component" value="Unassembled WGS sequence"/>
</dbReference>
<dbReference type="AlphaFoldDB" id="A0A199PB42"/>
<evidence type="ECO:0000313" key="3">
    <source>
        <dbReference type="EMBL" id="OAX51756.1"/>
    </source>
</evidence>